<gene>
    <name evidence="1" type="ORF">KW868_14480</name>
</gene>
<dbReference type="Proteomes" id="UP000887320">
    <property type="component" value="Unassembled WGS sequence"/>
</dbReference>
<sequence length="253" mass="29941">MFDPKRNKVVFFEFTLGYMHHMTTSSEPFPLGNSAIYLLDQVISGYLVDIKKDVDIYLPTIHRWLDIAIEKKEIFGQGDSLTFYHSQLIKNKALALWLSNTVNAEEEWEKSFQFWSKFDDPNINIYPKRSLKTDFLDDFMQLCVQCEQYQAGIDRFEQYHGKKEISIKRKLTPREYGYLLCLNHLEPKYTPLELAECGGKMLSRYMEEPWLRMGLYSYAATWLKIVYWDHKVTTNAFDTIKKAYECMPNTEPL</sequence>
<accession>A0A6A1RKJ0</accession>
<proteinExistence type="predicted"/>
<dbReference type="EMBL" id="JAHWXT010000005">
    <property type="protein sequence ID" value="MCF0265654.1"/>
    <property type="molecule type" value="Genomic_DNA"/>
</dbReference>
<evidence type="ECO:0000313" key="1">
    <source>
        <dbReference type="EMBL" id="MCF0265654.1"/>
    </source>
</evidence>
<evidence type="ECO:0000313" key="2">
    <source>
        <dbReference type="Proteomes" id="UP000887320"/>
    </source>
</evidence>
<protein>
    <recommendedName>
        <fullName evidence="3">DUF1266 domain-containing protein</fullName>
    </recommendedName>
</protein>
<name>A0A6A1RKJ0_ACIGI</name>
<dbReference type="AlphaFoldDB" id="A0A6A1RKJ0"/>
<reference evidence="1" key="1">
    <citation type="submission" date="2021-07" db="EMBL/GenBank/DDBJ databases">
        <authorList>
            <person name="Fernandez M."/>
            <person name="Pereira P."/>
            <person name="Torres Tejerizo G.A."/>
            <person name="Gonzalez P."/>
            <person name="Agostini E."/>
        </authorList>
    </citation>
    <scope>NUCLEOTIDE SEQUENCE</scope>
    <source>
        <strain evidence="1">SFC 500-1A</strain>
    </source>
</reference>
<organism evidence="1 2">
    <name type="scientific">Acinetobacter guillouiae</name>
    <name type="common">Acinetobacter genomosp. 11</name>
    <dbReference type="NCBI Taxonomy" id="106649"/>
    <lineage>
        <taxon>Bacteria</taxon>
        <taxon>Pseudomonadati</taxon>
        <taxon>Pseudomonadota</taxon>
        <taxon>Gammaproteobacteria</taxon>
        <taxon>Moraxellales</taxon>
        <taxon>Moraxellaceae</taxon>
        <taxon>Acinetobacter</taxon>
    </lineage>
</organism>
<dbReference type="RefSeq" id="WP_004724874.1">
    <property type="nucleotide sequence ID" value="NZ_BBRY01000027.1"/>
</dbReference>
<comment type="caution">
    <text evidence="1">The sequence shown here is derived from an EMBL/GenBank/DDBJ whole genome shotgun (WGS) entry which is preliminary data.</text>
</comment>
<evidence type="ECO:0008006" key="3">
    <source>
        <dbReference type="Google" id="ProtNLM"/>
    </source>
</evidence>